<keyword evidence="6" id="KW-0131">Cell cycle</keyword>
<evidence type="ECO:0000256" key="1">
    <source>
        <dbReference type="ARBA" id="ARBA00022692"/>
    </source>
</evidence>
<reference evidence="7 8" key="1">
    <citation type="journal article" date="2022" name="Int. J. Syst. Evol. Microbiol.">
        <title>Apilactobacillus apisilvae sp. nov., Nicolia spurrieriana gen. nov. sp. nov., Bombilactobacillus folatiphilus sp. nov. and Bombilactobacillus thymidiniphilus sp. nov., four new lactic acid bacterial isolates from stingless bees Tetragonula carbonaria and Austroplebeia australis.</title>
        <authorList>
            <person name="Oliphant S.A."/>
            <person name="Watson-Haigh N.S."/>
            <person name="Sumby K.M."/>
            <person name="Gardner J."/>
            <person name="Groom S."/>
            <person name="Jiranek V."/>
        </authorList>
    </citation>
    <scope>NUCLEOTIDE SEQUENCE [LARGE SCALE GENOMIC DNA]</scope>
    <source>
        <strain evidence="7 8">SG5_A10</strain>
    </source>
</reference>
<keyword evidence="1 6" id="KW-0812">Transmembrane</keyword>
<keyword evidence="6" id="KW-1003">Cell membrane</keyword>
<accession>A0ABY4PI29</accession>
<dbReference type="InterPro" id="IPR010379">
    <property type="entry name" value="EzrA"/>
</dbReference>
<dbReference type="Pfam" id="PF06160">
    <property type="entry name" value="EzrA"/>
    <property type="match status" value="1"/>
</dbReference>
<organism evidence="7 8">
    <name type="scientific">Apilactobacillus apisilvae</name>
    <dbReference type="NCBI Taxonomy" id="2923364"/>
    <lineage>
        <taxon>Bacteria</taxon>
        <taxon>Bacillati</taxon>
        <taxon>Bacillota</taxon>
        <taxon>Bacilli</taxon>
        <taxon>Lactobacillales</taxon>
        <taxon>Lactobacillaceae</taxon>
        <taxon>Apilactobacillus</taxon>
    </lineage>
</organism>
<keyword evidence="6" id="KW-0132">Cell division</keyword>
<dbReference type="EMBL" id="CP093362">
    <property type="protein sequence ID" value="UQS85168.1"/>
    <property type="molecule type" value="Genomic_DNA"/>
</dbReference>
<dbReference type="HAMAP" id="MF_00728">
    <property type="entry name" value="EzrA"/>
    <property type="match status" value="1"/>
</dbReference>
<proteinExistence type="inferred from homology"/>
<keyword evidence="5 6" id="KW-0717">Septation</keyword>
<keyword evidence="2 6" id="KW-1133">Transmembrane helix</keyword>
<evidence type="ECO:0000256" key="6">
    <source>
        <dbReference type="HAMAP-Rule" id="MF_00728"/>
    </source>
</evidence>
<comment type="subcellular location">
    <subcellularLocation>
        <location evidence="6">Cell membrane</location>
        <topology evidence="6">Single-pass membrane protein</topology>
    </subcellularLocation>
    <text evidence="6">Colocalized with FtsZ to the nascent septal site.</text>
</comment>
<feature type="topological domain" description="Extracellular" evidence="6">
    <location>
        <begin position="1"/>
        <end position="2"/>
    </location>
</feature>
<comment type="similarity">
    <text evidence="6">Belongs to the EzrA family.</text>
</comment>
<evidence type="ECO:0000256" key="5">
    <source>
        <dbReference type="ARBA" id="ARBA00023210"/>
    </source>
</evidence>
<keyword evidence="8" id="KW-1185">Reference proteome</keyword>
<keyword evidence="4 6" id="KW-0472">Membrane</keyword>
<sequence>MLFIIIVVIVVIALFLLFIYQKGVLKNIQKIDHQRDTLSKAPIGDVIDTTSKINLNGDSFDQFNEYKEKFNNLTKDELPEIKISLANAHNAAKKFSLLKAKALLNDSKLKLKNINNSMDEINNGLKKLQDLSDQHSRSVDDLDNEIKNINKELLSKNYSYGPSSDKLEDVLNSIKEEYKKFIKSVDDGDQYVAEDILTDLNKNIEWLKSVMDEIPQIYSSLSKEFPKQLDEVERGHNTMLQTEYNFIDDNIPSIIEQLTSMIEDGLKMLSELKVDESKQNNYKIEKSIDSMYSMMEQEIVAKRKVKKNMHLVYDYIYHAHRQNHILISELNKLSKNYTLDHDEIKNAKLFAEKIYKIEDIYNNDYQLIIDNKAVYSNIQAHQQDAKKQLSAIEKEQKDINDSVADLNKEEDEARAKIEKFDLQLLNIRRQIDNLNLPGLTDEYMEKYKYSYNEVSKLGSTINQVKISMDDINKKLSNMEKAMEELISDTDNIIKNAVLAERLMQYANRYRNSNEEVDDACIQSKKYFDNFSYEESLKTISKAIDNVDSGAFNRMEKEYYQQHEKENKKD</sequence>
<evidence type="ECO:0000256" key="4">
    <source>
        <dbReference type="ARBA" id="ARBA00023136"/>
    </source>
</evidence>
<comment type="function">
    <text evidence="6">Negative regulator of FtsZ ring formation; modulates the frequency and position of FtsZ ring formation. Inhibits FtsZ ring formation at polar sites. Interacts either with FtsZ or with one of its binding partners to promote depolymerization.</text>
</comment>
<gene>
    <name evidence="6" type="primary">ezrA</name>
    <name evidence="7" type="ORF">MOO46_00775</name>
</gene>
<feature type="topological domain" description="Cytoplasmic" evidence="6">
    <location>
        <begin position="21"/>
        <end position="569"/>
    </location>
</feature>
<feature type="coiled-coil region" evidence="6">
    <location>
        <begin position="461"/>
        <end position="488"/>
    </location>
</feature>
<protein>
    <recommendedName>
        <fullName evidence="6">Septation ring formation regulator EzrA</fullName>
    </recommendedName>
</protein>
<evidence type="ECO:0000313" key="8">
    <source>
        <dbReference type="Proteomes" id="UP000831859"/>
    </source>
</evidence>
<dbReference type="Proteomes" id="UP000831859">
    <property type="component" value="Chromosome"/>
</dbReference>
<evidence type="ECO:0000256" key="3">
    <source>
        <dbReference type="ARBA" id="ARBA00023054"/>
    </source>
</evidence>
<evidence type="ECO:0000313" key="7">
    <source>
        <dbReference type="EMBL" id="UQS85168.1"/>
    </source>
</evidence>
<dbReference type="RefSeq" id="WP_249511146.1">
    <property type="nucleotide sequence ID" value="NZ_CP093362.1"/>
</dbReference>
<feature type="coiled-coil region" evidence="6">
    <location>
        <begin position="375"/>
        <end position="423"/>
    </location>
</feature>
<feature type="coiled-coil region" evidence="6">
    <location>
        <begin position="111"/>
        <end position="152"/>
    </location>
</feature>
<keyword evidence="3 6" id="KW-0175">Coiled coil</keyword>
<evidence type="ECO:0000256" key="2">
    <source>
        <dbReference type="ARBA" id="ARBA00022989"/>
    </source>
</evidence>
<name>A0ABY4PI29_9LACO</name>